<evidence type="ECO:0000256" key="3">
    <source>
        <dbReference type="ARBA" id="ARBA00023274"/>
    </source>
</evidence>
<dbReference type="PANTHER" id="PTHR10986">
    <property type="entry name" value="39S RIBOSOMAL PROTEIN L20"/>
    <property type="match status" value="1"/>
</dbReference>
<dbReference type="GO" id="GO:0019843">
    <property type="term" value="F:rRNA binding"/>
    <property type="evidence" value="ECO:0007669"/>
    <property type="project" value="InterPro"/>
</dbReference>
<proteinExistence type="inferred from homology"/>
<evidence type="ECO:0000256" key="2">
    <source>
        <dbReference type="ARBA" id="ARBA00022980"/>
    </source>
</evidence>
<evidence type="ECO:0000313" key="6">
    <source>
        <dbReference type="EMBL" id="KOB63359.1"/>
    </source>
</evidence>
<evidence type="ECO:0000256" key="5">
    <source>
        <dbReference type="ARBA" id="ARBA00076245"/>
    </source>
</evidence>
<gene>
    <name evidence="6" type="ORF">OBRU01_25406</name>
</gene>
<evidence type="ECO:0000256" key="1">
    <source>
        <dbReference type="ARBA" id="ARBA00007698"/>
    </source>
</evidence>
<dbReference type="FunFam" id="1.10.1900.20:FF:000001">
    <property type="entry name" value="50S ribosomal protein L20"/>
    <property type="match status" value="1"/>
</dbReference>
<dbReference type="Proteomes" id="UP000037510">
    <property type="component" value="Unassembled WGS sequence"/>
</dbReference>
<keyword evidence="2 6" id="KW-0689">Ribosomal protein</keyword>
<evidence type="ECO:0000313" key="7">
    <source>
        <dbReference type="Proteomes" id="UP000037510"/>
    </source>
</evidence>
<sequence>MKTLWNTRITAACEQHNITHFSLKEGLERANIMLDRKTLSDLACWEPRTFESLAAVAKQKLELDGFIDNVDKKHPTGINLNLKDVMLEAWLREKKQ</sequence>
<protein>
    <recommendedName>
        <fullName evidence="4">Large ribosomal subunit protein bL20m</fullName>
    </recommendedName>
    <alternativeName>
        <fullName evidence="5">39S ribosomal protein L20, mitochondrial</fullName>
    </alternativeName>
</protein>
<organism evidence="6 7">
    <name type="scientific">Operophtera brumata</name>
    <name type="common">Winter moth</name>
    <name type="synonym">Phalaena brumata</name>
    <dbReference type="NCBI Taxonomy" id="104452"/>
    <lineage>
        <taxon>Eukaryota</taxon>
        <taxon>Metazoa</taxon>
        <taxon>Ecdysozoa</taxon>
        <taxon>Arthropoda</taxon>
        <taxon>Hexapoda</taxon>
        <taxon>Insecta</taxon>
        <taxon>Pterygota</taxon>
        <taxon>Neoptera</taxon>
        <taxon>Endopterygota</taxon>
        <taxon>Lepidoptera</taxon>
        <taxon>Glossata</taxon>
        <taxon>Ditrysia</taxon>
        <taxon>Geometroidea</taxon>
        <taxon>Geometridae</taxon>
        <taxon>Larentiinae</taxon>
        <taxon>Operophtera</taxon>
    </lineage>
</organism>
<dbReference type="SUPFAM" id="SSF74731">
    <property type="entry name" value="Ribosomal protein L20"/>
    <property type="match status" value="1"/>
</dbReference>
<dbReference type="GO" id="GO:0005840">
    <property type="term" value="C:ribosome"/>
    <property type="evidence" value="ECO:0007669"/>
    <property type="project" value="UniProtKB-KW"/>
</dbReference>
<reference evidence="6 7" key="1">
    <citation type="journal article" date="2015" name="Genome Biol. Evol.">
        <title>The genome of winter moth (Operophtera brumata) provides a genomic perspective on sexual dimorphism and phenology.</title>
        <authorList>
            <person name="Derks M.F."/>
            <person name="Smit S."/>
            <person name="Salis L."/>
            <person name="Schijlen E."/>
            <person name="Bossers A."/>
            <person name="Mateman C."/>
            <person name="Pijl A.S."/>
            <person name="de Ridder D."/>
            <person name="Groenen M.A."/>
            <person name="Visser M.E."/>
            <person name="Megens H.J."/>
        </authorList>
    </citation>
    <scope>NUCLEOTIDE SEQUENCE [LARGE SCALE GENOMIC DNA]</scope>
    <source>
        <strain evidence="6">WM2013NL</strain>
        <tissue evidence="6">Head and thorax</tissue>
    </source>
</reference>
<dbReference type="AlphaFoldDB" id="A0A0L7KKD6"/>
<comment type="caution">
    <text evidence="6">The sequence shown here is derived from an EMBL/GenBank/DDBJ whole genome shotgun (WGS) entry which is preliminary data.</text>
</comment>
<dbReference type="GO" id="GO:0006412">
    <property type="term" value="P:translation"/>
    <property type="evidence" value="ECO:0007669"/>
    <property type="project" value="InterPro"/>
</dbReference>
<accession>A0A0L7KKD6</accession>
<keyword evidence="3" id="KW-0687">Ribonucleoprotein</keyword>
<comment type="similarity">
    <text evidence="1">Belongs to the bacterial ribosomal protein bL20 family.</text>
</comment>
<dbReference type="Gene3D" id="1.10.1900.20">
    <property type="entry name" value="Ribosomal protein L20"/>
    <property type="match status" value="1"/>
</dbReference>
<evidence type="ECO:0000256" key="4">
    <source>
        <dbReference type="ARBA" id="ARBA00072767"/>
    </source>
</evidence>
<dbReference type="STRING" id="104452.A0A0L7KKD6"/>
<keyword evidence="7" id="KW-1185">Reference proteome</keyword>
<dbReference type="Pfam" id="PF00453">
    <property type="entry name" value="Ribosomal_L20"/>
    <property type="match status" value="1"/>
</dbReference>
<dbReference type="InterPro" id="IPR005813">
    <property type="entry name" value="Ribosomal_bL20"/>
</dbReference>
<dbReference type="EMBL" id="JTDY01009527">
    <property type="protein sequence ID" value="KOB63359.1"/>
    <property type="molecule type" value="Genomic_DNA"/>
</dbReference>
<dbReference type="InterPro" id="IPR035566">
    <property type="entry name" value="Ribosomal_protein_bL20_C"/>
</dbReference>
<name>A0A0L7KKD6_OPEBR</name>
<dbReference type="GO" id="GO:1990904">
    <property type="term" value="C:ribonucleoprotein complex"/>
    <property type="evidence" value="ECO:0007669"/>
    <property type="project" value="UniProtKB-KW"/>
</dbReference>
<dbReference type="GO" id="GO:0003735">
    <property type="term" value="F:structural constituent of ribosome"/>
    <property type="evidence" value="ECO:0007669"/>
    <property type="project" value="InterPro"/>
</dbReference>